<dbReference type="STRING" id="1612624.ADU59_13005"/>
<gene>
    <name evidence="1" type="ORF">ADU59_13005</name>
</gene>
<dbReference type="PATRIC" id="fig|1612624.7.peg.4505"/>
<evidence type="ECO:0000313" key="2">
    <source>
        <dbReference type="Proteomes" id="UP000093111"/>
    </source>
</evidence>
<evidence type="ECO:0000313" key="1">
    <source>
        <dbReference type="EMBL" id="OBZ94749.1"/>
    </source>
</evidence>
<dbReference type="RefSeq" id="WP_068954563.1">
    <property type="nucleotide sequence ID" value="NZ_LGLV01000008.1"/>
</dbReference>
<evidence type="ECO:0008006" key="3">
    <source>
        <dbReference type="Google" id="ProtNLM"/>
    </source>
</evidence>
<proteinExistence type="predicted"/>
<protein>
    <recommendedName>
        <fullName evidence="3">DUF1403 family protein</fullName>
    </recommendedName>
</protein>
<reference evidence="1 2" key="1">
    <citation type="journal article" date="2016" name="Syst. Appl. Microbiol.">
        <title>Pararhizobium polonicum sp. nov. isolated from tumors on stone fruit rootstocks.</title>
        <authorList>
            <person name="Pulawska J."/>
            <person name="Kuzmanovic N."/>
            <person name="Willems A."/>
            <person name="Pothier J.F."/>
        </authorList>
    </citation>
    <scope>NUCLEOTIDE SEQUENCE [LARGE SCALE GENOMIC DNA]</scope>
    <source>
        <strain evidence="1 2">F5.1</strain>
    </source>
</reference>
<dbReference type="EMBL" id="LGLV01000008">
    <property type="protein sequence ID" value="OBZ94749.1"/>
    <property type="molecule type" value="Genomic_DNA"/>
</dbReference>
<sequence length="317" mass="34130">MDSSLVSLTPSHIPPRAVPTWAMPRGAVASDLDAAFVAGAALTALDDLVRSEPVWAGAWRQRLALKCAVAGVRLTGRTEDEAALRDAVLLRAAGDDAGPAGNVFLATRRLAARAILLDTKTLREIADLFALRWDDALEDMPGLIDDLLQPGRAAPFAVAELVTAVCTRRPDAEILAWWLADWLLAKKLGWPQPVPLLLAERYGPAFRTSAGRGRVQPGDEAFPRSVCVALVQGADTALRQAAEIARRAGQLQMAAPKVRTKGAETVIRHLLNDDALSASAPGSNLSRWASRRLFERLESLGAVRELSGRPTFRIYGL</sequence>
<dbReference type="Proteomes" id="UP000093111">
    <property type="component" value="Unassembled WGS sequence"/>
</dbReference>
<dbReference type="OrthoDB" id="7865302at2"/>
<dbReference type="AlphaFoldDB" id="A0A1C7P0H7"/>
<comment type="caution">
    <text evidence="1">The sequence shown here is derived from an EMBL/GenBank/DDBJ whole genome shotgun (WGS) entry which is preliminary data.</text>
</comment>
<accession>A0A1C7P0H7</accession>
<dbReference type="Pfam" id="PF07183">
    <property type="entry name" value="DUF1403"/>
    <property type="match status" value="1"/>
</dbReference>
<organism evidence="1 2">
    <name type="scientific">Pararhizobium polonicum</name>
    <dbReference type="NCBI Taxonomy" id="1612624"/>
    <lineage>
        <taxon>Bacteria</taxon>
        <taxon>Pseudomonadati</taxon>
        <taxon>Pseudomonadota</taxon>
        <taxon>Alphaproteobacteria</taxon>
        <taxon>Hyphomicrobiales</taxon>
        <taxon>Rhizobiaceae</taxon>
        <taxon>Rhizobium/Agrobacterium group</taxon>
        <taxon>Pararhizobium</taxon>
    </lineage>
</organism>
<dbReference type="InterPro" id="IPR009843">
    <property type="entry name" value="DUF1403"/>
</dbReference>
<keyword evidence="2" id="KW-1185">Reference proteome</keyword>
<name>A0A1C7P0H7_9HYPH</name>